<evidence type="ECO:0000313" key="8">
    <source>
        <dbReference type="EMBL" id="VDM32872.1"/>
    </source>
</evidence>
<keyword evidence="2" id="KW-0808">Transferase</keyword>
<feature type="region of interest" description="Disordered" evidence="6">
    <location>
        <begin position="937"/>
        <end position="986"/>
    </location>
</feature>
<evidence type="ECO:0000256" key="6">
    <source>
        <dbReference type="SAM" id="MobiDB-lite"/>
    </source>
</evidence>
<dbReference type="EMBL" id="UYWX01020486">
    <property type="protein sequence ID" value="VDM32872.1"/>
    <property type="molecule type" value="Genomic_DNA"/>
</dbReference>
<feature type="region of interest" description="Disordered" evidence="6">
    <location>
        <begin position="714"/>
        <end position="764"/>
    </location>
</feature>
<feature type="compositionally biased region" description="Polar residues" evidence="6">
    <location>
        <begin position="121"/>
        <end position="133"/>
    </location>
</feature>
<gene>
    <name evidence="8" type="ORF">TTAC_LOCUS8339</name>
</gene>
<dbReference type="SMART" id="SM00220">
    <property type="entry name" value="S_TKc"/>
    <property type="match status" value="1"/>
</dbReference>
<keyword evidence="4" id="KW-0418">Kinase</keyword>
<dbReference type="GO" id="GO:0004674">
    <property type="term" value="F:protein serine/threonine kinase activity"/>
    <property type="evidence" value="ECO:0007669"/>
    <property type="project" value="UniProtKB-KW"/>
</dbReference>
<evidence type="ECO:0000256" key="2">
    <source>
        <dbReference type="ARBA" id="ARBA00022679"/>
    </source>
</evidence>
<dbReference type="PANTHER" id="PTHR24058">
    <property type="entry name" value="DUAL SPECIFICITY PROTEIN KINASE"/>
    <property type="match status" value="1"/>
</dbReference>
<dbReference type="WBParaSite" id="TTAC_0000835401-mRNA-1">
    <property type="protein sequence ID" value="TTAC_0000835401-mRNA-1"/>
    <property type="gene ID" value="TTAC_0000835401"/>
</dbReference>
<evidence type="ECO:0000259" key="7">
    <source>
        <dbReference type="PROSITE" id="PS50011"/>
    </source>
</evidence>
<feature type="region of interest" description="Disordered" evidence="6">
    <location>
        <begin position="120"/>
        <end position="147"/>
    </location>
</feature>
<dbReference type="STRING" id="6205.A0A0R3X4L0"/>
<dbReference type="PROSITE" id="PS00108">
    <property type="entry name" value="PROTEIN_KINASE_ST"/>
    <property type="match status" value="1"/>
</dbReference>
<proteinExistence type="predicted"/>
<dbReference type="OrthoDB" id="9332038at2759"/>
<evidence type="ECO:0000256" key="4">
    <source>
        <dbReference type="ARBA" id="ARBA00022777"/>
    </source>
</evidence>
<keyword evidence="1" id="KW-0723">Serine/threonine-protein kinase</keyword>
<evidence type="ECO:0000313" key="10">
    <source>
        <dbReference type="WBParaSite" id="TTAC_0000835401-mRNA-1"/>
    </source>
</evidence>
<keyword evidence="3" id="KW-0547">Nucleotide-binding</keyword>
<dbReference type="Gene3D" id="1.10.510.10">
    <property type="entry name" value="Transferase(Phosphotransferase) domain 1"/>
    <property type="match status" value="2"/>
</dbReference>
<keyword evidence="5" id="KW-0067">ATP-binding</keyword>
<protein>
    <submittedName>
        <fullName evidence="10">Dual-specificity kinase</fullName>
    </submittedName>
</protein>
<evidence type="ECO:0000256" key="5">
    <source>
        <dbReference type="ARBA" id="ARBA00022840"/>
    </source>
</evidence>
<evidence type="ECO:0000256" key="3">
    <source>
        <dbReference type="ARBA" id="ARBA00022741"/>
    </source>
</evidence>
<dbReference type="InterPro" id="IPR050494">
    <property type="entry name" value="Ser_Thr_dual-spec_kinase"/>
</dbReference>
<feature type="domain" description="Protein kinase" evidence="7">
    <location>
        <begin position="440"/>
        <end position="872"/>
    </location>
</feature>
<feature type="region of interest" description="Disordered" evidence="6">
    <location>
        <begin position="50"/>
        <end position="96"/>
    </location>
</feature>
<dbReference type="SUPFAM" id="SSF81995">
    <property type="entry name" value="beta-sandwich domain of Sec23/24"/>
    <property type="match status" value="1"/>
</dbReference>
<organism evidence="10">
    <name type="scientific">Hydatigena taeniaeformis</name>
    <name type="common">Feline tapeworm</name>
    <name type="synonym">Taenia taeniaeformis</name>
    <dbReference type="NCBI Taxonomy" id="6205"/>
    <lineage>
        <taxon>Eukaryota</taxon>
        <taxon>Metazoa</taxon>
        <taxon>Spiralia</taxon>
        <taxon>Lophotrochozoa</taxon>
        <taxon>Platyhelminthes</taxon>
        <taxon>Cestoda</taxon>
        <taxon>Eucestoda</taxon>
        <taxon>Cyclophyllidea</taxon>
        <taxon>Taeniidae</taxon>
        <taxon>Hydatigera</taxon>
    </lineage>
</organism>
<dbReference type="SUPFAM" id="SSF56112">
    <property type="entry name" value="Protein kinase-like (PK-like)"/>
    <property type="match status" value="1"/>
</dbReference>
<feature type="compositionally biased region" description="Pro residues" evidence="6">
    <location>
        <begin position="366"/>
        <end position="379"/>
    </location>
</feature>
<dbReference type="InterPro" id="IPR000719">
    <property type="entry name" value="Prot_kinase_dom"/>
</dbReference>
<reference evidence="8 9" key="2">
    <citation type="submission" date="2018-11" db="EMBL/GenBank/DDBJ databases">
        <authorList>
            <consortium name="Pathogen Informatics"/>
        </authorList>
    </citation>
    <scope>NUCLEOTIDE SEQUENCE [LARGE SCALE GENOMIC DNA]</scope>
</reference>
<feature type="compositionally biased region" description="Low complexity" evidence="6">
    <location>
        <begin position="350"/>
        <end position="359"/>
    </location>
</feature>
<dbReference type="PROSITE" id="PS50011">
    <property type="entry name" value="PROTEIN_KINASE_DOM"/>
    <property type="match status" value="1"/>
</dbReference>
<dbReference type="PANTHER" id="PTHR24058:SF28">
    <property type="entry name" value="SERINE_THREONINE-PROTEIN KINASE MINIBRAIN"/>
    <property type="match status" value="1"/>
</dbReference>
<name>A0A0R3X4L0_HYDTA</name>
<evidence type="ECO:0000256" key="1">
    <source>
        <dbReference type="ARBA" id="ARBA00022527"/>
    </source>
</evidence>
<dbReference type="Pfam" id="PF00069">
    <property type="entry name" value="Pkinase"/>
    <property type="match status" value="1"/>
</dbReference>
<dbReference type="GO" id="GO:0005524">
    <property type="term" value="F:ATP binding"/>
    <property type="evidence" value="ECO:0007669"/>
    <property type="project" value="UniProtKB-KW"/>
</dbReference>
<sequence>MCKKHSDLNAPDATLSSLGLGVYSMSSLTSLGAAIYGQLVTFDQLSQLGHHHHHQQRKQQQQLTGTKTVITTTSSSSSSSPPPPPQSPPTPALASTTTSSLLNVMSASAYANLDPSYSLKGKSSATAAPQQQPMEVEAMELSSSSGSPLSATGSSIANAGVNNTYSYPTFPYCTATSAATTVTTTAAAASTAAVTTVSASTDAIQFGRLLHQQQPPQRLLVRMSVKLIQTYETINEVNRLLPQEVYFRKKRRREQACEENLMKRDRKGGHEAAAVTTANTNSTIGHCCVLTGSGCNSSTNSTSSRSCCCQVHHGRAANGAAGAAVWNASAAPNPFQQQQQQHLYDVGNRQQQQPQQQQQKVSCPTFPIPPPPPPPPPPAATTVAAASNVSAASSNVISVPRSVQAAGGSGNSSSSGSNRLLRHQGANDFLKIGSVWMDRYEITDIKGKGTFGQVFRAHDRKTHEEVAIKVIKNRRQFLAQAEIEIKLLREIARFQENEQRAAEVGANYVVNLKGYFTYQGHWCLVFECLSYNLYELLTYTHFRGVSLHLTLKFARQLCAALVFLSRPDVRVMHCDLKPENILLVTPKRSDLKVIDFGSSCHVNENVHQYIQSRFYRAPEVLLNLDYGLSIDMWSLGCILVEMHTGEPLFSGSNELEQLLQIVEVLGLPPLWMLEKSPKLEHFFERVSDFPPAIATSTTASSTSLSTTMTSVLSTSSVSSSSSSSSSTTSSQDRMDTTSIASAASLPGGGGGGGANSSSTPPSPFSKACVTIRGIVYRPRRIYTKGNMTMKVRSVAHLSYLLWCWQCRFQGPHTRPLQEVLGRDTGGPAGRRQNEEGHAPEDYDKFIDLVQKMLVYDPRHRIKPDEALAHRFFERKSSVSASVSSASASTAFVSTEGHPAVNSTAPTAATITATTSANVVAALATTPMVVVPKRFAEEVPPPTVGNTSGGGRSPAYLTFAPNQPDQPSTTQPQPQQQQQLQLQPQQQ</sequence>
<dbReference type="InterPro" id="IPR011009">
    <property type="entry name" value="Kinase-like_dom_sf"/>
</dbReference>
<feature type="compositionally biased region" description="Low complexity" evidence="6">
    <location>
        <begin position="962"/>
        <end position="986"/>
    </location>
</feature>
<feature type="compositionally biased region" description="Pro residues" evidence="6">
    <location>
        <begin position="80"/>
        <end position="91"/>
    </location>
</feature>
<dbReference type="AlphaFoldDB" id="A0A0R3X4L0"/>
<accession>A0A0R3X4L0</accession>
<feature type="compositionally biased region" description="Low complexity" evidence="6">
    <location>
        <begin position="714"/>
        <end position="730"/>
    </location>
</feature>
<keyword evidence="9" id="KW-1185">Reference proteome</keyword>
<evidence type="ECO:0000313" key="9">
    <source>
        <dbReference type="Proteomes" id="UP000274429"/>
    </source>
</evidence>
<reference evidence="10" key="1">
    <citation type="submission" date="2017-02" db="UniProtKB">
        <authorList>
            <consortium name="WormBaseParasite"/>
        </authorList>
    </citation>
    <scope>IDENTIFICATION</scope>
</reference>
<feature type="region of interest" description="Disordered" evidence="6">
    <location>
        <begin position="335"/>
        <end position="386"/>
    </location>
</feature>
<dbReference type="InterPro" id="IPR008271">
    <property type="entry name" value="Ser/Thr_kinase_AS"/>
</dbReference>
<dbReference type="Proteomes" id="UP000274429">
    <property type="component" value="Unassembled WGS sequence"/>
</dbReference>